<evidence type="ECO:0000313" key="5">
    <source>
        <dbReference type="Proteomes" id="UP000295606"/>
    </source>
</evidence>
<evidence type="ECO:0000259" key="3">
    <source>
        <dbReference type="Pfam" id="PF11740"/>
    </source>
</evidence>
<dbReference type="OrthoDB" id="8961697at2"/>
<feature type="compositionally biased region" description="Polar residues" evidence="2">
    <location>
        <begin position="1"/>
        <end position="10"/>
    </location>
</feature>
<dbReference type="AlphaFoldDB" id="A0A4V2ZUV7"/>
<dbReference type="RefSeq" id="WP_133189784.1">
    <property type="nucleotide sequence ID" value="NZ_SMOD01000055.1"/>
</dbReference>
<keyword evidence="1" id="KW-0175">Coiled coil</keyword>
<reference evidence="4 5" key="1">
    <citation type="submission" date="2019-03" db="EMBL/GenBank/DDBJ databases">
        <title>Paraburkholderia sp. isolated from native Mimosa gymnas in Guartela State Park, Brazil.</title>
        <authorList>
            <person name="Paulitsch F."/>
            <person name="Hungria M."/>
            <person name="Delamuta J.R.M."/>
            <person name="Ribeiro R.A."/>
            <person name="Dall'Agnol R."/>
            <person name="Silva J.S.B."/>
        </authorList>
    </citation>
    <scope>NUCLEOTIDE SEQUENCE [LARGE SCALE GENOMIC DNA]</scope>
    <source>
        <strain evidence="4 5">CNPSo 3008</strain>
    </source>
</reference>
<dbReference type="Proteomes" id="UP000295606">
    <property type="component" value="Unassembled WGS sequence"/>
</dbReference>
<dbReference type="Pfam" id="PF11740">
    <property type="entry name" value="KfrA_N"/>
    <property type="match status" value="1"/>
</dbReference>
<evidence type="ECO:0000313" key="4">
    <source>
        <dbReference type="EMBL" id="TDG02683.1"/>
    </source>
</evidence>
<feature type="domain" description="KfrA N-terminal DNA-binding" evidence="3">
    <location>
        <begin position="26"/>
        <end position="151"/>
    </location>
</feature>
<feature type="region of interest" description="Disordered" evidence="2">
    <location>
        <begin position="1"/>
        <end position="27"/>
    </location>
</feature>
<gene>
    <name evidence="4" type="ORF">E1N52_38425</name>
</gene>
<dbReference type="EMBL" id="SMOD01000055">
    <property type="protein sequence ID" value="TDG02683.1"/>
    <property type="molecule type" value="Genomic_DNA"/>
</dbReference>
<accession>A0A4V2ZUV7</accession>
<sequence length="289" mass="31457">MKSGNPVNSRISRHNREMGRTPLNSPESVRQTVQRMLDAAGVAAPVTPALFRRIVTARRVRAELGGGDPAWVGRQVRLVEAEVISESSARYTASGLPDPVADAMRSLWLRALEAARGEFAAAQADASVSVAAAAAERDNASALVEMMRTELDDRQKQAREQDVRVAQQQAELVQLQQRLAGETDRALRAEAALDQALRASDEARRQHDGELAAVRERYAGLSKQLFAMTDGLRQSRAVAQPAVQPEMNALRLRLAQVSEPYQKPLRADAETDASARPTAPADQQNPAAR</sequence>
<dbReference type="InterPro" id="IPR021104">
    <property type="entry name" value="KfrA_DNA-bd_N"/>
</dbReference>
<evidence type="ECO:0000256" key="1">
    <source>
        <dbReference type="SAM" id="Coils"/>
    </source>
</evidence>
<feature type="region of interest" description="Disordered" evidence="2">
    <location>
        <begin position="261"/>
        <end position="289"/>
    </location>
</feature>
<comment type="caution">
    <text evidence="4">The sequence shown here is derived from an EMBL/GenBank/DDBJ whole genome shotgun (WGS) entry which is preliminary data.</text>
</comment>
<proteinExistence type="predicted"/>
<organism evidence="4 5">
    <name type="scientific">Paraburkholderia guartelaensis</name>
    <dbReference type="NCBI Taxonomy" id="2546446"/>
    <lineage>
        <taxon>Bacteria</taxon>
        <taxon>Pseudomonadati</taxon>
        <taxon>Pseudomonadota</taxon>
        <taxon>Betaproteobacteria</taxon>
        <taxon>Burkholderiales</taxon>
        <taxon>Burkholderiaceae</taxon>
        <taxon>Paraburkholderia</taxon>
    </lineage>
</organism>
<evidence type="ECO:0000256" key="2">
    <source>
        <dbReference type="SAM" id="MobiDB-lite"/>
    </source>
</evidence>
<feature type="coiled-coil region" evidence="1">
    <location>
        <begin position="158"/>
        <end position="206"/>
    </location>
</feature>
<name>A0A4V2ZUV7_9BURK</name>
<protein>
    <recommendedName>
        <fullName evidence="3">KfrA N-terminal DNA-binding domain-containing protein</fullName>
    </recommendedName>
</protein>